<evidence type="ECO:0000259" key="5">
    <source>
        <dbReference type="PROSITE" id="PS50043"/>
    </source>
</evidence>
<dbReference type="SMART" id="SM00421">
    <property type="entry name" value="HTH_LUXR"/>
    <property type="match status" value="2"/>
</dbReference>
<dbReference type="Proteomes" id="UP001596957">
    <property type="component" value="Unassembled WGS sequence"/>
</dbReference>
<keyword evidence="7" id="KW-1185">Reference proteome</keyword>
<dbReference type="InterPro" id="IPR016032">
    <property type="entry name" value="Sig_transdc_resp-reg_C-effctor"/>
</dbReference>
<comment type="caution">
    <text evidence="6">The sequence shown here is derived from an EMBL/GenBank/DDBJ whole genome shotgun (WGS) entry which is preliminary data.</text>
</comment>
<feature type="region of interest" description="Disordered" evidence="4">
    <location>
        <begin position="139"/>
        <end position="173"/>
    </location>
</feature>
<evidence type="ECO:0000313" key="7">
    <source>
        <dbReference type="Proteomes" id="UP001596957"/>
    </source>
</evidence>
<dbReference type="PRINTS" id="PR00038">
    <property type="entry name" value="HTHLUXR"/>
</dbReference>
<protein>
    <submittedName>
        <fullName evidence="6">LuxR C-terminal-related transcriptional regulator</fullName>
    </submittedName>
</protein>
<feature type="domain" description="HTH luxR-type" evidence="5">
    <location>
        <begin position="71"/>
        <end position="136"/>
    </location>
</feature>
<sequence>MTCVLRPYDPQILAGLARGQTVRLIAKTTGKPYRTVNSRVYSLIRRAEVPNAARLVDVAYRQGWLARLSPEPRPALSLSGRRAEVLHALAAGLTNGQIARDLGVSERTVEFHVLGLYRTLRARNRSHAVALGHQHGHLLPPATACPPRDRRAATSRRSTPAAQAEYPAARLPA</sequence>
<dbReference type="Gene3D" id="1.10.10.10">
    <property type="entry name" value="Winged helix-like DNA-binding domain superfamily/Winged helix DNA-binding domain"/>
    <property type="match status" value="2"/>
</dbReference>
<accession>A0ABW2VTF5</accession>
<dbReference type="PANTHER" id="PTHR44688">
    <property type="entry name" value="DNA-BINDING TRANSCRIPTIONAL ACTIVATOR DEVR_DOSR"/>
    <property type="match status" value="1"/>
</dbReference>
<reference evidence="7" key="1">
    <citation type="journal article" date="2019" name="Int. J. Syst. Evol. Microbiol.">
        <title>The Global Catalogue of Microorganisms (GCM) 10K type strain sequencing project: providing services to taxonomists for standard genome sequencing and annotation.</title>
        <authorList>
            <consortium name="The Broad Institute Genomics Platform"/>
            <consortium name="The Broad Institute Genome Sequencing Center for Infectious Disease"/>
            <person name="Wu L."/>
            <person name="Ma J."/>
        </authorList>
    </citation>
    <scope>NUCLEOTIDE SEQUENCE [LARGE SCALE GENOMIC DNA]</scope>
    <source>
        <strain evidence="7">CGMCC 4.7198</strain>
    </source>
</reference>
<keyword evidence="3" id="KW-0804">Transcription</keyword>
<dbReference type="PROSITE" id="PS50043">
    <property type="entry name" value="HTH_LUXR_2"/>
    <property type="match status" value="1"/>
</dbReference>
<evidence type="ECO:0000256" key="4">
    <source>
        <dbReference type="SAM" id="MobiDB-lite"/>
    </source>
</evidence>
<name>A0ABW2VTF5_9ACTN</name>
<keyword evidence="1" id="KW-0805">Transcription regulation</keyword>
<evidence type="ECO:0000256" key="3">
    <source>
        <dbReference type="ARBA" id="ARBA00023163"/>
    </source>
</evidence>
<organism evidence="6 7">
    <name type="scientific">Streptomyces lutosisoli</name>
    <dbReference type="NCBI Taxonomy" id="2665721"/>
    <lineage>
        <taxon>Bacteria</taxon>
        <taxon>Bacillati</taxon>
        <taxon>Actinomycetota</taxon>
        <taxon>Actinomycetes</taxon>
        <taxon>Kitasatosporales</taxon>
        <taxon>Streptomycetaceae</taxon>
        <taxon>Streptomyces</taxon>
    </lineage>
</organism>
<dbReference type="InterPro" id="IPR000792">
    <property type="entry name" value="Tscrpt_reg_LuxR_C"/>
</dbReference>
<dbReference type="CDD" id="cd06170">
    <property type="entry name" value="LuxR_C_like"/>
    <property type="match status" value="1"/>
</dbReference>
<proteinExistence type="predicted"/>
<feature type="compositionally biased region" description="Low complexity" evidence="4">
    <location>
        <begin position="155"/>
        <end position="164"/>
    </location>
</feature>
<gene>
    <name evidence="6" type="ORF">ACFQZP_40130</name>
</gene>
<evidence type="ECO:0000313" key="6">
    <source>
        <dbReference type="EMBL" id="MFD0287731.1"/>
    </source>
</evidence>
<dbReference type="InterPro" id="IPR036388">
    <property type="entry name" value="WH-like_DNA-bd_sf"/>
</dbReference>
<evidence type="ECO:0000256" key="1">
    <source>
        <dbReference type="ARBA" id="ARBA00023015"/>
    </source>
</evidence>
<dbReference type="SUPFAM" id="SSF46894">
    <property type="entry name" value="C-terminal effector domain of the bipartite response regulators"/>
    <property type="match status" value="2"/>
</dbReference>
<dbReference type="PANTHER" id="PTHR44688:SF16">
    <property type="entry name" value="DNA-BINDING TRANSCRIPTIONAL ACTIVATOR DEVR_DOSR"/>
    <property type="match status" value="1"/>
</dbReference>
<dbReference type="RefSeq" id="WP_381255977.1">
    <property type="nucleotide sequence ID" value="NZ_JBHTBI010000014.1"/>
</dbReference>
<keyword evidence="2" id="KW-0238">DNA-binding</keyword>
<dbReference type="Pfam" id="PF00196">
    <property type="entry name" value="GerE"/>
    <property type="match status" value="1"/>
</dbReference>
<evidence type="ECO:0000256" key="2">
    <source>
        <dbReference type="ARBA" id="ARBA00023125"/>
    </source>
</evidence>
<dbReference type="EMBL" id="JBHTEC010000004">
    <property type="protein sequence ID" value="MFD0287731.1"/>
    <property type="molecule type" value="Genomic_DNA"/>
</dbReference>